<feature type="compositionally biased region" description="Polar residues" evidence="4">
    <location>
        <begin position="262"/>
        <end position="271"/>
    </location>
</feature>
<evidence type="ECO:0000256" key="2">
    <source>
        <dbReference type="ARBA" id="ARBA00022676"/>
    </source>
</evidence>
<evidence type="ECO:0000313" key="6">
    <source>
        <dbReference type="EMBL" id="KAK3293588.1"/>
    </source>
</evidence>
<dbReference type="GO" id="GO:0000032">
    <property type="term" value="P:cell wall mannoprotein biosynthetic process"/>
    <property type="evidence" value="ECO:0007669"/>
    <property type="project" value="TreeGrafter"/>
</dbReference>
<feature type="transmembrane region" description="Helical" evidence="5">
    <location>
        <begin position="31"/>
        <end position="55"/>
    </location>
</feature>
<evidence type="ECO:0000256" key="4">
    <source>
        <dbReference type="SAM" id="MobiDB-lite"/>
    </source>
</evidence>
<gene>
    <name evidence="6" type="ORF">B0H64DRAFT_419292</name>
</gene>
<name>A0AAE0HBM7_9PEZI</name>
<dbReference type="RefSeq" id="XP_062657102.1">
    <property type="nucleotide sequence ID" value="XM_062805370.1"/>
</dbReference>
<proteinExistence type="inferred from homology"/>
<dbReference type="EMBL" id="JAUEPN010000006">
    <property type="protein sequence ID" value="KAK3293588.1"/>
    <property type="molecule type" value="Genomic_DNA"/>
</dbReference>
<keyword evidence="5" id="KW-0472">Membrane</keyword>
<evidence type="ECO:0000313" key="7">
    <source>
        <dbReference type="Proteomes" id="UP001278766"/>
    </source>
</evidence>
<dbReference type="Gene3D" id="3.90.550.10">
    <property type="entry name" value="Spore Coat Polysaccharide Biosynthesis Protein SpsA, Chain A"/>
    <property type="match status" value="1"/>
</dbReference>
<reference evidence="6" key="1">
    <citation type="journal article" date="2023" name="Mol. Phylogenet. Evol.">
        <title>Genome-scale phylogeny and comparative genomics of the fungal order Sordariales.</title>
        <authorList>
            <person name="Hensen N."/>
            <person name="Bonometti L."/>
            <person name="Westerberg I."/>
            <person name="Brannstrom I.O."/>
            <person name="Guillou S."/>
            <person name="Cros-Aarteil S."/>
            <person name="Calhoun S."/>
            <person name="Haridas S."/>
            <person name="Kuo A."/>
            <person name="Mondo S."/>
            <person name="Pangilinan J."/>
            <person name="Riley R."/>
            <person name="LaButti K."/>
            <person name="Andreopoulos B."/>
            <person name="Lipzen A."/>
            <person name="Chen C."/>
            <person name="Yan M."/>
            <person name="Daum C."/>
            <person name="Ng V."/>
            <person name="Clum A."/>
            <person name="Steindorff A."/>
            <person name="Ohm R.A."/>
            <person name="Martin F."/>
            <person name="Silar P."/>
            <person name="Natvig D.O."/>
            <person name="Lalanne C."/>
            <person name="Gautier V."/>
            <person name="Ament-Velasquez S.L."/>
            <person name="Kruys A."/>
            <person name="Hutchinson M.I."/>
            <person name="Powell A.J."/>
            <person name="Barry K."/>
            <person name="Miller A.N."/>
            <person name="Grigoriev I.V."/>
            <person name="Debuchy R."/>
            <person name="Gladieux P."/>
            <person name="Hiltunen Thoren M."/>
            <person name="Johannesson H."/>
        </authorList>
    </citation>
    <scope>NUCLEOTIDE SEQUENCE</scope>
    <source>
        <strain evidence="6">CBS 168.71</strain>
    </source>
</reference>
<evidence type="ECO:0000256" key="5">
    <source>
        <dbReference type="SAM" id="Phobius"/>
    </source>
</evidence>
<dbReference type="InterPro" id="IPR029044">
    <property type="entry name" value="Nucleotide-diphossugar_trans"/>
</dbReference>
<comment type="similarity">
    <text evidence="1">Belongs to the glycosyltransferase 15 family.</text>
</comment>
<dbReference type="GO" id="GO:0000026">
    <property type="term" value="F:alpha-1,2-mannosyltransferase activity"/>
    <property type="evidence" value="ECO:0007669"/>
    <property type="project" value="TreeGrafter"/>
</dbReference>
<comment type="caution">
    <text evidence="6">The sequence shown here is derived from an EMBL/GenBank/DDBJ whole genome shotgun (WGS) entry which is preliminary data.</text>
</comment>
<dbReference type="GO" id="GO:0016020">
    <property type="term" value="C:membrane"/>
    <property type="evidence" value="ECO:0007669"/>
    <property type="project" value="InterPro"/>
</dbReference>
<keyword evidence="5" id="KW-0812">Transmembrane</keyword>
<dbReference type="GO" id="GO:0006487">
    <property type="term" value="P:protein N-linked glycosylation"/>
    <property type="evidence" value="ECO:0007669"/>
    <property type="project" value="TreeGrafter"/>
</dbReference>
<dbReference type="Proteomes" id="UP001278766">
    <property type="component" value="Unassembled WGS sequence"/>
</dbReference>
<keyword evidence="2" id="KW-0328">Glycosyltransferase</keyword>
<feature type="compositionally biased region" description="Basic and acidic residues" evidence="4">
    <location>
        <begin position="234"/>
        <end position="243"/>
    </location>
</feature>
<dbReference type="GeneID" id="87842318"/>
<dbReference type="PANTHER" id="PTHR31121:SF2">
    <property type="entry name" value="MANNOSYLTRANSFERASE KTR5-RELATED"/>
    <property type="match status" value="1"/>
</dbReference>
<dbReference type="GO" id="GO:0005794">
    <property type="term" value="C:Golgi apparatus"/>
    <property type="evidence" value="ECO:0007669"/>
    <property type="project" value="TreeGrafter"/>
</dbReference>
<sequence length="1147" mass="127192">MEENREQEADPGTALAGILQGFRLFCSGLRMLWRVVCVLTPWATVTLLFLLLMVADRLHAEVNDFIERQRRRLEGILPESSDDKKVDCEGCGLGAFLERAVEALNGMLDHGADEGPELASFVRDLRTAQGAGSMFNLAFSNAIGRLRVLSRKTEKERGWVREMEERLTVLSSDIAGNPDAVDDLLTDAKAISSWVEAWHPKRLVHGSLLLFSHENGDLDEDGTTNVPASPIQDEGGRGPRLADVDTAPAQPYEPRRTPRARNASQPASGETRQPRVGQEKRVGGAWQDRHALLAFLVLATGAAAICAWFCLGSSGQGNTNRGGWAGDSRVNIAISNLHPEDVEVVAVPFPIGDVVAMAELYTNASFDIRLPRRTSNITLRLDAPGLARVNVASFLPQVHVVVGYDAGSRKKETRTNVVKAEHAPFVVDMANTTLTLDLLERLWPVMIHATTDLLVLGLGRDHDDYCALRDALRSLANPEKPVLISRRPGPSLVLIALTSARGLWQELYSRAEAWPGTAHQWLHAFRVRMEHVERYWPSQKQGKGAGGSDTSAPMLGSPRLPSSTQLLRHARRQHPAHQTLPGLLAGLPVSRDAMVGAYQTKAFFARVAPHRKDGALFSGLKADHNLLCSSRRLLEVVAVGRCPEHTSEESVLQDRLAYWAPFGGNTGCSSGSCLHSLHDALCDAQIFLSAFAAKAKQVKARVKEAVEARGGFSRSERVAGHYGRDGIVRRARTLDRALDTLDSLLSSLAIQHRILAGMATRMLHPRESAALVMLARNSELDEARETIRNIEAQFNQWFNYPVVFLNNEPWDPDFVRELNASVSGDAIFDTIPAADWSYPDGVDPAAARQSMARQAAAGVWNGGKESYHHMCRFYSGAFYTQPALAPFKWYWRLEPGVRYTCAVTYDPFAAMARHGKTYGFTVALWEEPNTCPTLFRDVDAFRRANHLPKSPSWNALLDIPLPWYLQPYPIRKLAGLLLRSPHTSAGGDRWNLCHYWSNFEIASLDLFRGEAYQALFRHLDARGGFYHERWGDAPVHSLAVHLLLPPEELHHFSDLGYHHEPFFQCPGNAPGAGQLPGNEALAEGGRDPGWSAESEGAIGCRCRCPDQRRRNNRAICLERMGRPAAFHRTSWWDRWRGRYAYAINVPG</sequence>
<organism evidence="6 7">
    <name type="scientific">Chaetomium fimeti</name>
    <dbReference type="NCBI Taxonomy" id="1854472"/>
    <lineage>
        <taxon>Eukaryota</taxon>
        <taxon>Fungi</taxon>
        <taxon>Dikarya</taxon>
        <taxon>Ascomycota</taxon>
        <taxon>Pezizomycotina</taxon>
        <taxon>Sordariomycetes</taxon>
        <taxon>Sordariomycetidae</taxon>
        <taxon>Sordariales</taxon>
        <taxon>Chaetomiaceae</taxon>
        <taxon>Chaetomium</taxon>
    </lineage>
</organism>
<feature type="region of interest" description="Disordered" evidence="4">
    <location>
        <begin position="538"/>
        <end position="561"/>
    </location>
</feature>
<dbReference type="PANTHER" id="PTHR31121">
    <property type="entry name" value="ALPHA-1,2 MANNOSYLTRANSFERASE KTR1"/>
    <property type="match status" value="1"/>
</dbReference>
<dbReference type="Pfam" id="PF01793">
    <property type="entry name" value="Glyco_transf_15"/>
    <property type="match status" value="1"/>
</dbReference>
<feature type="region of interest" description="Disordered" evidence="4">
    <location>
        <begin position="220"/>
        <end position="282"/>
    </location>
</feature>
<keyword evidence="7" id="KW-1185">Reference proteome</keyword>
<evidence type="ECO:0000256" key="1">
    <source>
        <dbReference type="ARBA" id="ARBA00007677"/>
    </source>
</evidence>
<accession>A0AAE0HBM7</accession>
<protein>
    <submittedName>
        <fullName evidence="6">Nucleotide-diphospho-sugar transferase</fullName>
    </submittedName>
</protein>
<feature type="transmembrane region" description="Helical" evidence="5">
    <location>
        <begin position="291"/>
        <end position="311"/>
    </location>
</feature>
<keyword evidence="5" id="KW-1133">Transmembrane helix</keyword>
<reference evidence="6" key="2">
    <citation type="submission" date="2023-06" db="EMBL/GenBank/DDBJ databases">
        <authorList>
            <consortium name="Lawrence Berkeley National Laboratory"/>
            <person name="Haridas S."/>
            <person name="Hensen N."/>
            <person name="Bonometti L."/>
            <person name="Westerberg I."/>
            <person name="Brannstrom I.O."/>
            <person name="Guillou S."/>
            <person name="Cros-Aarteil S."/>
            <person name="Calhoun S."/>
            <person name="Kuo A."/>
            <person name="Mondo S."/>
            <person name="Pangilinan J."/>
            <person name="Riley R."/>
            <person name="Labutti K."/>
            <person name="Andreopoulos B."/>
            <person name="Lipzen A."/>
            <person name="Chen C."/>
            <person name="Yanf M."/>
            <person name="Daum C."/>
            <person name="Ng V."/>
            <person name="Clum A."/>
            <person name="Steindorff A."/>
            <person name="Ohm R."/>
            <person name="Martin F."/>
            <person name="Silar P."/>
            <person name="Natvig D."/>
            <person name="Lalanne C."/>
            <person name="Gautier V."/>
            <person name="Ament-Velasquez S.L."/>
            <person name="Kruys A."/>
            <person name="Hutchinson M.I."/>
            <person name="Powell A.J."/>
            <person name="Barry K."/>
            <person name="Miller A.N."/>
            <person name="Grigoriev I.V."/>
            <person name="Debuchy R."/>
            <person name="Gladieux P."/>
            <person name="Thoren M.H."/>
            <person name="Johannesson H."/>
        </authorList>
    </citation>
    <scope>NUCLEOTIDE SEQUENCE</scope>
    <source>
        <strain evidence="6">CBS 168.71</strain>
    </source>
</reference>
<dbReference type="InterPro" id="IPR002685">
    <property type="entry name" value="Glyco_trans_15"/>
</dbReference>
<dbReference type="AlphaFoldDB" id="A0AAE0HBM7"/>
<dbReference type="SUPFAM" id="SSF53448">
    <property type="entry name" value="Nucleotide-diphospho-sugar transferases"/>
    <property type="match status" value="1"/>
</dbReference>
<keyword evidence="3 6" id="KW-0808">Transferase</keyword>
<evidence type="ECO:0000256" key="3">
    <source>
        <dbReference type="ARBA" id="ARBA00022679"/>
    </source>
</evidence>